<organism evidence="2 3">
    <name type="scientific">Strongylus vulgaris</name>
    <name type="common">Blood worm</name>
    <dbReference type="NCBI Taxonomy" id="40348"/>
    <lineage>
        <taxon>Eukaryota</taxon>
        <taxon>Metazoa</taxon>
        <taxon>Ecdysozoa</taxon>
        <taxon>Nematoda</taxon>
        <taxon>Chromadorea</taxon>
        <taxon>Rhabditida</taxon>
        <taxon>Rhabditina</taxon>
        <taxon>Rhabditomorpha</taxon>
        <taxon>Strongyloidea</taxon>
        <taxon>Strongylidae</taxon>
        <taxon>Strongylus</taxon>
    </lineage>
</organism>
<name>A0A3P7J8A8_STRVU</name>
<protein>
    <recommendedName>
        <fullName evidence="1">SXP/RAL-2 family protein Ani s 5-like cation-binding domain-containing protein</fullName>
    </recommendedName>
</protein>
<gene>
    <name evidence="2" type="ORF">SVUK_LOCUS11147</name>
</gene>
<evidence type="ECO:0000259" key="1">
    <source>
        <dbReference type="Pfam" id="PF02520"/>
    </source>
</evidence>
<dbReference type="Proteomes" id="UP000270094">
    <property type="component" value="Unassembled WGS sequence"/>
</dbReference>
<evidence type="ECO:0000313" key="2">
    <source>
        <dbReference type="EMBL" id="VDM76149.1"/>
    </source>
</evidence>
<sequence>MQKRWDLTYNQLKEKFIAWGKKYGIEDKVTDYIAKREKRRKQHRAKYLRLIKALPILSDELLSIVENLVVPLMKIKTEKDQFKSDYEVVSRENQWKVKGKFFCFAI</sequence>
<reference evidence="2 3" key="1">
    <citation type="submission" date="2018-11" db="EMBL/GenBank/DDBJ databases">
        <authorList>
            <consortium name="Pathogen Informatics"/>
        </authorList>
    </citation>
    <scope>NUCLEOTIDE SEQUENCE [LARGE SCALE GENOMIC DNA]</scope>
</reference>
<dbReference type="EMBL" id="UYYB01096432">
    <property type="protein sequence ID" value="VDM76149.1"/>
    <property type="molecule type" value="Genomic_DNA"/>
</dbReference>
<accession>A0A3P7J8A8</accession>
<proteinExistence type="predicted"/>
<feature type="domain" description="SXP/RAL-2 family protein Ani s 5-like cation-binding" evidence="1">
    <location>
        <begin position="6"/>
        <end position="68"/>
    </location>
</feature>
<dbReference type="AlphaFoldDB" id="A0A3P7J8A8"/>
<evidence type="ECO:0000313" key="3">
    <source>
        <dbReference type="Proteomes" id="UP000270094"/>
    </source>
</evidence>
<dbReference type="Pfam" id="PF02520">
    <property type="entry name" value="ANIS5_cation-bd"/>
    <property type="match status" value="1"/>
</dbReference>
<dbReference type="InterPro" id="IPR003677">
    <property type="entry name" value="ANIS5_cation-bd"/>
</dbReference>
<keyword evidence="3" id="KW-1185">Reference proteome</keyword>
<dbReference type="OrthoDB" id="5854368at2759"/>